<protein>
    <recommendedName>
        <fullName evidence="2">Uncharacterized protein YifB</fullName>
    </recommendedName>
</protein>
<proteinExistence type="inferred from homology"/>
<dbReference type="PROSITE" id="PS00676">
    <property type="entry name" value="SIGMA54_INTERACT_2"/>
    <property type="match status" value="1"/>
</dbReference>
<dbReference type="SUPFAM" id="SSF52540">
    <property type="entry name" value="P-loop containing nucleoside triphosphate hydrolases"/>
    <property type="match status" value="1"/>
</dbReference>
<dbReference type="Pfam" id="PF13541">
    <property type="entry name" value="ChlI"/>
    <property type="match status" value="1"/>
</dbReference>
<sequence>MTPKFRKQSLKNKKSVIRFSLLFRIIHVTGGIMSLAIVHTRAALGVNAPPITIEVHISNGLPGLTMVGLPETTVKEARDRVRSAIINSGYEFPAKKITINLAPADLPKEGGRYDLPIAVALLAASEQLTASNLGAYELVGELALTGALRGVPGAISSATEAIRAGRNIIVATENAAEVGLISKEGCFIADHLQTVCAFLEGKHALERPLAQDMASPTATADLRDVIGQEQGKRGLEITAAGGHNLLLIGPPGTGKTMLASRLSGILPPLSNEEALESAAILSLVNADTVQKRWQQRPFRSPHHSASLTAMVGGGAIPAPGEISLAHNGILFLDELPEFERRTLDALREPIESGQIHLSRTRAKITYPARFQLIAAMNPSPTGHYQGNHNRCTPEQTLRYLNRLSGPFLDRFDLSLEIPLPPPGILSQHASKGENSATVKKRVIAAHERQYRRQKKLNARLEGREIQKYCVLQHDDARWLEDTLVHLGLSIRAWQRLLKVARTIADIELADQISRQHLQEAVSYRAIDRLLIHLQKLLA</sequence>
<dbReference type="InterPro" id="IPR045006">
    <property type="entry name" value="CHLI-like"/>
</dbReference>
<comment type="caution">
    <text evidence="5">The sequence shown here is derived from an EMBL/GenBank/DDBJ whole genome shotgun (WGS) entry which is preliminary data.</text>
</comment>
<dbReference type="Gene3D" id="3.30.230.10">
    <property type="match status" value="1"/>
</dbReference>
<dbReference type="Pfam" id="PF13335">
    <property type="entry name" value="Mg_chelatase_C"/>
    <property type="match status" value="1"/>
</dbReference>
<accession>G5LVX8</accession>
<dbReference type="PATRIC" id="fig|913241.3.peg.4199"/>
<evidence type="ECO:0000256" key="3">
    <source>
        <dbReference type="SAM" id="Phobius"/>
    </source>
</evidence>
<dbReference type="InterPro" id="IPR000523">
    <property type="entry name" value="Mg_chelatse_chII-like_cat_dom"/>
</dbReference>
<evidence type="ECO:0000313" key="6">
    <source>
        <dbReference type="Proteomes" id="UP000004642"/>
    </source>
</evidence>
<feature type="domain" description="AAA+ ATPase" evidence="4">
    <location>
        <begin position="241"/>
        <end position="421"/>
    </location>
</feature>
<keyword evidence="3" id="KW-0812">Transmembrane</keyword>
<dbReference type="FunFam" id="3.40.50.300:FF:001404">
    <property type="entry name" value="Magnesium chelatase family protein"/>
    <property type="match status" value="1"/>
</dbReference>
<feature type="transmembrane region" description="Helical" evidence="3">
    <location>
        <begin position="21"/>
        <end position="39"/>
    </location>
</feature>
<keyword evidence="3" id="KW-1133">Transmembrane helix</keyword>
<dbReference type="InterPro" id="IPR020568">
    <property type="entry name" value="Ribosomal_Su5_D2-typ_SF"/>
</dbReference>
<dbReference type="Pfam" id="PF01078">
    <property type="entry name" value="Mg_chelatase"/>
    <property type="match status" value="1"/>
</dbReference>
<evidence type="ECO:0000256" key="2">
    <source>
        <dbReference type="ARBA" id="ARBA00071090"/>
    </source>
</evidence>
<comment type="similarity">
    <text evidence="1">Belongs to the Mg-chelatase subunits D/I family. ComM subfamily.</text>
</comment>
<dbReference type="InterPro" id="IPR027417">
    <property type="entry name" value="P-loop_NTPase"/>
</dbReference>
<dbReference type="PANTHER" id="PTHR32039:SF7">
    <property type="entry name" value="COMPETENCE PROTEIN COMM"/>
    <property type="match status" value="1"/>
</dbReference>
<dbReference type="InterPro" id="IPR025158">
    <property type="entry name" value="Mg_chelat-rel_C"/>
</dbReference>
<dbReference type="InterPro" id="IPR025943">
    <property type="entry name" value="Sigma_54_int_dom_ATP-bd_2"/>
</dbReference>
<dbReference type="EMBL" id="AFCJ01002345">
    <property type="protein sequence ID" value="EHC30281.1"/>
    <property type="molecule type" value="Genomic_DNA"/>
</dbReference>
<keyword evidence="3" id="KW-0472">Membrane</keyword>
<dbReference type="Proteomes" id="UP000004642">
    <property type="component" value="Unassembled WGS sequence"/>
</dbReference>
<reference evidence="5 6" key="1">
    <citation type="journal article" date="2011" name="BMC Genomics">
        <title>Genome sequencing reveals diversification of virulence factor content and possible host adaptation in distinct subpopulations of Salmonella enterica.</title>
        <authorList>
            <person name="den Bakker H.C."/>
            <person name="Moreno Switt A.I."/>
            <person name="Govoni G."/>
            <person name="Cummings C.A."/>
            <person name="Ranieri M.L."/>
            <person name="Degoricija L."/>
            <person name="Hoelzer K."/>
            <person name="Rodriguez-Rivera L.D."/>
            <person name="Brown S."/>
            <person name="Bolchacova E."/>
            <person name="Furtado M.R."/>
            <person name="Wiedmann M."/>
        </authorList>
    </citation>
    <scope>NUCLEOTIDE SEQUENCE [LARGE SCALE GENOMIC DNA]</scope>
    <source>
        <strain evidence="5 6">R6-377</strain>
    </source>
</reference>
<dbReference type="SUPFAM" id="SSF54211">
    <property type="entry name" value="Ribosomal protein S5 domain 2-like"/>
    <property type="match status" value="1"/>
</dbReference>
<organism evidence="5 6">
    <name type="scientific">Salmonella enterica subsp. enterica serovar Alachua str. R6-377</name>
    <dbReference type="NCBI Taxonomy" id="913241"/>
    <lineage>
        <taxon>Bacteria</taxon>
        <taxon>Pseudomonadati</taxon>
        <taxon>Pseudomonadota</taxon>
        <taxon>Gammaproteobacteria</taxon>
        <taxon>Enterobacterales</taxon>
        <taxon>Enterobacteriaceae</taxon>
        <taxon>Salmonella</taxon>
    </lineage>
</organism>
<dbReference type="NCBIfam" id="TIGR00368">
    <property type="entry name" value="YifB family Mg chelatase-like AAA ATPase"/>
    <property type="match status" value="1"/>
</dbReference>
<dbReference type="InterPro" id="IPR014721">
    <property type="entry name" value="Ribsml_uS5_D2-typ_fold_subgr"/>
</dbReference>
<dbReference type="InterPro" id="IPR003593">
    <property type="entry name" value="AAA+_ATPase"/>
</dbReference>
<dbReference type="AlphaFoldDB" id="G5LVX8"/>
<dbReference type="NCBIfam" id="NF007365">
    <property type="entry name" value="PRK09862.1"/>
    <property type="match status" value="1"/>
</dbReference>
<dbReference type="GO" id="GO:0005524">
    <property type="term" value="F:ATP binding"/>
    <property type="evidence" value="ECO:0007669"/>
    <property type="project" value="InterPro"/>
</dbReference>
<dbReference type="SMART" id="SM00382">
    <property type="entry name" value="AAA"/>
    <property type="match status" value="1"/>
</dbReference>
<dbReference type="PANTHER" id="PTHR32039">
    <property type="entry name" value="MAGNESIUM-CHELATASE SUBUNIT CHLI"/>
    <property type="match status" value="1"/>
</dbReference>
<evidence type="ECO:0000313" key="5">
    <source>
        <dbReference type="EMBL" id="EHC30281.1"/>
    </source>
</evidence>
<evidence type="ECO:0000256" key="1">
    <source>
        <dbReference type="ARBA" id="ARBA00006354"/>
    </source>
</evidence>
<evidence type="ECO:0000259" key="4">
    <source>
        <dbReference type="SMART" id="SM00382"/>
    </source>
</evidence>
<dbReference type="InterPro" id="IPR004482">
    <property type="entry name" value="Mg_chelat-rel"/>
</dbReference>
<dbReference type="Gene3D" id="3.40.50.300">
    <property type="entry name" value="P-loop containing nucleotide triphosphate hydrolases"/>
    <property type="match status" value="1"/>
</dbReference>
<name>G5LVX8_SALET</name>
<gene>
    <name evidence="5" type="ORF">LTSEALA_5487</name>
</gene>